<name>A0A9D4M5F6_DREPO</name>
<evidence type="ECO:0000313" key="3">
    <source>
        <dbReference type="Proteomes" id="UP000828390"/>
    </source>
</evidence>
<organism evidence="2 3">
    <name type="scientific">Dreissena polymorpha</name>
    <name type="common">Zebra mussel</name>
    <name type="synonym">Mytilus polymorpha</name>
    <dbReference type="NCBI Taxonomy" id="45954"/>
    <lineage>
        <taxon>Eukaryota</taxon>
        <taxon>Metazoa</taxon>
        <taxon>Spiralia</taxon>
        <taxon>Lophotrochozoa</taxon>
        <taxon>Mollusca</taxon>
        <taxon>Bivalvia</taxon>
        <taxon>Autobranchia</taxon>
        <taxon>Heteroconchia</taxon>
        <taxon>Euheterodonta</taxon>
        <taxon>Imparidentia</taxon>
        <taxon>Neoheterodontei</taxon>
        <taxon>Myida</taxon>
        <taxon>Dreissenoidea</taxon>
        <taxon>Dreissenidae</taxon>
        <taxon>Dreissena</taxon>
    </lineage>
</organism>
<dbReference type="EMBL" id="JAIWYP010000002">
    <property type="protein sequence ID" value="KAH3870003.1"/>
    <property type="molecule type" value="Genomic_DNA"/>
</dbReference>
<comment type="caution">
    <text evidence="2">The sequence shown here is derived from an EMBL/GenBank/DDBJ whole genome shotgun (WGS) entry which is preliminary data.</text>
</comment>
<feature type="region of interest" description="Disordered" evidence="1">
    <location>
        <begin position="1"/>
        <end position="55"/>
    </location>
</feature>
<reference evidence="2" key="2">
    <citation type="submission" date="2020-11" db="EMBL/GenBank/DDBJ databases">
        <authorList>
            <person name="McCartney M.A."/>
            <person name="Auch B."/>
            <person name="Kono T."/>
            <person name="Mallez S."/>
            <person name="Becker A."/>
            <person name="Gohl D.M."/>
            <person name="Silverstein K.A.T."/>
            <person name="Koren S."/>
            <person name="Bechman K.B."/>
            <person name="Herman A."/>
            <person name="Abrahante J.E."/>
            <person name="Garbe J."/>
        </authorList>
    </citation>
    <scope>NUCLEOTIDE SEQUENCE</scope>
    <source>
        <strain evidence="2">Duluth1</strain>
        <tissue evidence="2">Whole animal</tissue>
    </source>
</reference>
<gene>
    <name evidence="2" type="ORF">DPMN_033181</name>
</gene>
<feature type="compositionally biased region" description="Acidic residues" evidence="1">
    <location>
        <begin position="31"/>
        <end position="45"/>
    </location>
</feature>
<evidence type="ECO:0000256" key="1">
    <source>
        <dbReference type="SAM" id="MobiDB-lite"/>
    </source>
</evidence>
<sequence>MTLYAPTLSPLSQNEAYIPAGSTVPRKHPDDDDVAEDSAEGDDGHEDTSQVVPCVRDNGKVAPVRVYEYVVSVKDVGGDVNGDACRY</sequence>
<protein>
    <submittedName>
        <fullName evidence="2">Uncharacterized protein</fullName>
    </submittedName>
</protein>
<evidence type="ECO:0000313" key="2">
    <source>
        <dbReference type="EMBL" id="KAH3870003.1"/>
    </source>
</evidence>
<keyword evidence="3" id="KW-1185">Reference proteome</keyword>
<reference evidence="2" key="1">
    <citation type="journal article" date="2019" name="bioRxiv">
        <title>The Genome of the Zebra Mussel, Dreissena polymorpha: A Resource for Invasive Species Research.</title>
        <authorList>
            <person name="McCartney M.A."/>
            <person name="Auch B."/>
            <person name="Kono T."/>
            <person name="Mallez S."/>
            <person name="Zhang Y."/>
            <person name="Obille A."/>
            <person name="Becker A."/>
            <person name="Abrahante J.E."/>
            <person name="Garbe J."/>
            <person name="Badalamenti J.P."/>
            <person name="Herman A."/>
            <person name="Mangelson H."/>
            <person name="Liachko I."/>
            <person name="Sullivan S."/>
            <person name="Sone E.D."/>
            <person name="Koren S."/>
            <person name="Silverstein K.A.T."/>
            <person name="Beckman K.B."/>
            <person name="Gohl D.M."/>
        </authorList>
    </citation>
    <scope>NUCLEOTIDE SEQUENCE</scope>
    <source>
        <strain evidence="2">Duluth1</strain>
        <tissue evidence="2">Whole animal</tissue>
    </source>
</reference>
<proteinExistence type="predicted"/>
<accession>A0A9D4M5F6</accession>
<dbReference type="AlphaFoldDB" id="A0A9D4M5F6"/>
<dbReference type="Proteomes" id="UP000828390">
    <property type="component" value="Unassembled WGS sequence"/>
</dbReference>